<evidence type="ECO:0000256" key="1">
    <source>
        <dbReference type="SAM" id="MobiDB-lite"/>
    </source>
</evidence>
<dbReference type="AlphaFoldDB" id="A0A6J4TAU0"/>
<evidence type="ECO:0000313" key="2">
    <source>
        <dbReference type="EMBL" id="CAA9518081.1"/>
    </source>
</evidence>
<sequence>MQKTKPDAAVSSRPACSSRELSTLQRDSYQPHTDHGQQQPDADHWNDPIGNVVNEERRERRQCRDHPGDDDDRRALALTPPGDTHPPEGYQPEQRPEQHDGNGGSVVCADPTQTDNVEDAEQRADCESYLCNSAGTGHRLP</sequence>
<dbReference type="EMBL" id="CADCVQ010000135">
    <property type="protein sequence ID" value="CAA9518081.1"/>
    <property type="molecule type" value="Genomic_DNA"/>
</dbReference>
<proteinExistence type="predicted"/>
<feature type="compositionally biased region" description="Basic and acidic residues" evidence="1">
    <location>
        <begin position="54"/>
        <end position="75"/>
    </location>
</feature>
<name>A0A6J4TAU0_9ACTN</name>
<feature type="region of interest" description="Disordered" evidence="1">
    <location>
        <begin position="1"/>
        <end position="121"/>
    </location>
</feature>
<accession>A0A6J4TAU0</accession>
<feature type="compositionally biased region" description="Polar residues" evidence="1">
    <location>
        <begin position="19"/>
        <end position="40"/>
    </location>
</feature>
<protein>
    <submittedName>
        <fullName evidence="2">Uncharacterized protein</fullName>
    </submittedName>
</protein>
<organism evidence="2">
    <name type="scientific">uncultured Solirubrobacteraceae bacterium</name>
    <dbReference type="NCBI Taxonomy" id="1162706"/>
    <lineage>
        <taxon>Bacteria</taxon>
        <taxon>Bacillati</taxon>
        <taxon>Actinomycetota</taxon>
        <taxon>Thermoleophilia</taxon>
        <taxon>Solirubrobacterales</taxon>
        <taxon>Solirubrobacteraceae</taxon>
        <taxon>environmental samples</taxon>
    </lineage>
</organism>
<reference evidence="2" key="1">
    <citation type="submission" date="2020-02" db="EMBL/GenBank/DDBJ databases">
        <authorList>
            <person name="Meier V. D."/>
        </authorList>
    </citation>
    <scope>NUCLEOTIDE SEQUENCE</scope>
    <source>
        <strain evidence="2">AVDCRST_MAG67</strain>
    </source>
</reference>
<gene>
    <name evidence="2" type="ORF">AVDCRST_MAG67-3183</name>
</gene>